<sequence length="125" mass="14059">MGMTGGPNEPIRVPWLRPSFPHDDTHPHCEARRGDEFPPFGVISSSLTCKLCVCSMVKSRAQYGKKVWLNAESFRLCATAKAYCGYNDYESLKAFEEILSTLLSAILQHRVFWIFGLVKEVATTT</sequence>
<keyword evidence="2" id="KW-1185">Reference proteome</keyword>
<dbReference type="Proteomes" id="UP000024635">
    <property type="component" value="Unassembled WGS sequence"/>
</dbReference>
<protein>
    <submittedName>
        <fullName evidence="1">Uncharacterized protein</fullName>
    </submittedName>
</protein>
<accession>A0A016SMW0</accession>
<organism evidence="1 2">
    <name type="scientific">Ancylostoma ceylanicum</name>
    <dbReference type="NCBI Taxonomy" id="53326"/>
    <lineage>
        <taxon>Eukaryota</taxon>
        <taxon>Metazoa</taxon>
        <taxon>Ecdysozoa</taxon>
        <taxon>Nematoda</taxon>
        <taxon>Chromadorea</taxon>
        <taxon>Rhabditida</taxon>
        <taxon>Rhabditina</taxon>
        <taxon>Rhabditomorpha</taxon>
        <taxon>Strongyloidea</taxon>
        <taxon>Ancylostomatidae</taxon>
        <taxon>Ancylostomatinae</taxon>
        <taxon>Ancylostoma</taxon>
    </lineage>
</organism>
<name>A0A016SMW0_9BILA</name>
<gene>
    <name evidence="1" type="primary">Acey_s0203.g1853</name>
    <name evidence="1" type="ORF">Y032_0203g1853</name>
</gene>
<evidence type="ECO:0000313" key="1">
    <source>
        <dbReference type="EMBL" id="EYB91716.1"/>
    </source>
</evidence>
<dbReference type="EMBL" id="JARK01001539">
    <property type="protein sequence ID" value="EYB91716.1"/>
    <property type="molecule type" value="Genomic_DNA"/>
</dbReference>
<dbReference type="AlphaFoldDB" id="A0A016SMW0"/>
<evidence type="ECO:0000313" key="2">
    <source>
        <dbReference type="Proteomes" id="UP000024635"/>
    </source>
</evidence>
<reference evidence="2" key="1">
    <citation type="journal article" date="2015" name="Nat. Genet.">
        <title>The genome and transcriptome of the zoonotic hookworm Ancylostoma ceylanicum identify infection-specific gene families.</title>
        <authorList>
            <person name="Schwarz E.M."/>
            <person name="Hu Y."/>
            <person name="Antoshechkin I."/>
            <person name="Miller M.M."/>
            <person name="Sternberg P.W."/>
            <person name="Aroian R.V."/>
        </authorList>
    </citation>
    <scope>NUCLEOTIDE SEQUENCE</scope>
    <source>
        <strain evidence="2">HY135</strain>
    </source>
</reference>
<comment type="caution">
    <text evidence="1">The sequence shown here is derived from an EMBL/GenBank/DDBJ whole genome shotgun (WGS) entry which is preliminary data.</text>
</comment>
<proteinExistence type="predicted"/>